<evidence type="ECO:0000256" key="1">
    <source>
        <dbReference type="ARBA" id="ARBA00004141"/>
    </source>
</evidence>
<dbReference type="InterPro" id="IPR004342">
    <property type="entry name" value="EXS_C"/>
</dbReference>
<keyword evidence="2 5" id="KW-0812">Transmembrane</keyword>
<protein>
    <recommendedName>
        <fullName evidence="6">EXS domain-containing protein</fullName>
    </recommendedName>
</protein>
<dbReference type="AlphaFoldDB" id="A0AAQ3RDP3"/>
<feature type="transmembrane region" description="Helical" evidence="5">
    <location>
        <begin position="72"/>
        <end position="93"/>
    </location>
</feature>
<evidence type="ECO:0000256" key="3">
    <source>
        <dbReference type="ARBA" id="ARBA00022989"/>
    </source>
</evidence>
<dbReference type="PANTHER" id="PTHR10783">
    <property type="entry name" value="XENOTROPIC AND POLYTROPIC RETROVIRUS RECEPTOR 1-RELATED"/>
    <property type="match status" value="1"/>
</dbReference>
<keyword evidence="4 5" id="KW-0472">Membrane</keyword>
<dbReference type="PANTHER" id="PTHR10783:SF46">
    <property type="entry name" value="PROTEIN ERD1 HOMOLOG 2"/>
    <property type="match status" value="1"/>
</dbReference>
<sequence>MAEVDASIPDVDPDWLAKWIPLPYRCAILVTLGIALWGVNLRVLRASGIDTPSLIKYPPRVSHTDAPHHRSVFRFATGLAIPLAASIFAHLAVTRVFGIQTFLFPDVTLVLLLGVVFLFPTQWLNWISRLMPGTLRSSWPVQGRARLRSMLARVVRGGLADDGSKFGDVLLTDALTSYARPICEVYVSLAMMVTHNHAHDLRLSIIVPLLAAAPFLMRFRQCLLDKQPANAIKYLTALPPLALSHYMKFDSNAKPITILGLPLWPLWLCALLINAIYSFYWDIYRDWDFDLRRYNLRSRRIWEPVEIYWAMVPVDLVLRLAWAFKLSSHLSYYYDLEAGLFLLEILEVVRRFLWVFFRVEAEHFRNGHASREVLLGELGEVGRRDAVDDDSD</sequence>
<keyword evidence="8" id="KW-1185">Reference proteome</keyword>
<reference evidence="7 8" key="1">
    <citation type="submission" date="2023-11" db="EMBL/GenBank/DDBJ databases">
        <title>An acidophilic fungus is an integral part of prey digestion in a carnivorous sundew plant.</title>
        <authorList>
            <person name="Tsai I.J."/>
        </authorList>
    </citation>
    <scope>NUCLEOTIDE SEQUENCE [LARGE SCALE GENOMIC DNA]</scope>
    <source>
        <strain evidence="7">169a</strain>
    </source>
</reference>
<evidence type="ECO:0000256" key="5">
    <source>
        <dbReference type="SAM" id="Phobius"/>
    </source>
</evidence>
<evidence type="ECO:0000256" key="2">
    <source>
        <dbReference type="ARBA" id="ARBA00022692"/>
    </source>
</evidence>
<gene>
    <name evidence="7" type="ORF">R9X50_00658600</name>
</gene>
<name>A0AAQ3RDP3_9PEZI</name>
<dbReference type="GO" id="GO:0016020">
    <property type="term" value="C:membrane"/>
    <property type="evidence" value="ECO:0007669"/>
    <property type="project" value="UniProtKB-SubCell"/>
</dbReference>
<keyword evidence="3 5" id="KW-1133">Transmembrane helix</keyword>
<feature type="transmembrane region" description="Helical" evidence="5">
    <location>
        <begin position="305"/>
        <end position="324"/>
    </location>
</feature>
<organism evidence="7 8">
    <name type="scientific">Acrodontium crateriforme</name>
    <dbReference type="NCBI Taxonomy" id="150365"/>
    <lineage>
        <taxon>Eukaryota</taxon>
        <taxon>Fungi</taxon>
        <taxon>Dikarya</taxon>
        <taxon>Ascomycota</taxon>
        <taxon>Pezizomycotina</taxon>
        <taxon>Dothideomycetes</taxon>
        <taxon>Dothideomycetidae</taxon>
        <taxon>Mycosphaerellales</taxon>
        <taxon>Teratosphaeriaceae</taxon>
        <taxon>Acrodontium</taxon>
    </lineage>
</organism>
<dbReference type="Pfam" id="PF03124">
    <property type="entry name" value="EXS"/>
    <property type="match status" value="1"/>
</dbReference>
<feature type="transmembrane region" description="Helical" evidence="5">
    <location>
        <begin position="264"/>
        <end position="284"/>
    </location>
</feature>
<evidence type="ECO:0000313" key="8">
    <source>
        <dbReference type="Proteomes" id="UP001303373"/>
    </source>
</evidence>
<feature type="domain" description="EXS" evidence="6">
    <location>
        <begin position="198"/>
        <end position="390"/>
    </location>
</feature>
<feature type="transmembrane region" description="Helical" evidence="5">
    <location>
        <begin position="201"/>
        <end position="219"/>
    </location>
</feature>
<proteinExistence type="predicted"/>
<evidence type="ECO:0000313" key="7">
    <source>
        <dbReference type="EMBL" id="WPH03703.1"/>
    </source>
</evidence>
<dbReference type="EMBL" id="CP138590">
    <property type="protein sequence ID" value="WPH03703.1"/>
    <property type="molecule type" value="Genomic_DNA"/>
</dbReference>
<evidence type="ECO:0000256" key="4">
    <source>
        <dbReference type="ARBA" id="ARBA00023136"/>
    </source>
</evidence>
<dbReference type="Proteomes" id="UP001303373">
    <property type="component" value="Chromosome 11"/>
</dbReference>
<dbReference type="PROSITE" id="PS51380">
    <property type="entry name" value="EXS"/>
    <property type="match status" value="1"/>
</dbReference>
<evidence type="ECO:0000259" key="6">
    <source>
        <dbReference type="PROSITE" id="PS51380"/>
    </source>
</evidence>
<accession>A0AAQ3RDP3</accession>
<comment type="subcellular location">
    <subcellularLocation>
        <location evidence="1">Membrane</location>
        <topology evidence="1">Multi-pass membrane protein</topology>
    </subcellularLocation>
</comment>
<feature type="transmembrane region" description="Helical" evidence="5">
    <location>
        <begin position="99"/>
        <end position="119"/>
    </location>
</feature>
<feature type="transmembrane region" description="Helical" evidence="5">
    <location>
        <begin position="22"/>
        <end position="39"/>
    </location>
</feature>
<dbReference type="GO" id="GO:0005737">
    <property type="term" value="C:cytoplasm"/>
    <property type="evidence" value="ECO:0007669"/>
    <property type="project" value="TreeGrafter"/>
</dbReference>